<dbReference type="HOGENOM" id="CLU_076686_0_0_1"/>
<dbReference type="eggNOG" id="ENOG502RJJ7">
    <property type="taxonomic scope" value="Eukaryota"/>
</dbReference>
<evidence type="ECO:0000313" key="2">
    <source>
        <dbReference type="EMBL" id="ETN44128.1"/>
    </source>
</evidence>
<dbReference type="PANTHER" id="PTHR37577">
    <property type="entry name" value="INTEGRAL MEMBRANE PROTEIN"/>
    <property type="match status" value="1"/>
</dbReference>
<gene>
    <name evidence="2" type="ORF">HMPREF1541_10678</name>
</gene>
<dbReference type="VEuPathDB" id="FungiDB:HMPREF1541_10678"/>
<feature type="transmembrane region" description="Helical" evidence="1">
    <location>
        <begin position="216"/>
        <end position="237"/>
    </location>
</feature>
<keyword evidence="1" id="KW-0812">Transmembrane</keyword>
<organism evidence="2 3">
    <name type="scientific">Cyphellophora europaea (strain CBS 101466)</name>
    <name type="common">Phialophora europaea</name>
    <dbReference type="NCBI Taxonomy" id="1220924"/>
    <lineage>
        <taxon>Eukaryota</taxon>
        <taxon>Fungi</taxon>
        <taxon>Dikarya</taxon>
        <taxon>Ascomycota</taxon>
        <taxon>Pezizomycotina</taxon>
        <taxon>Eurotiomycetes</taxon>
        <taxon>Chaetothyriomycetidae</taxon>
        <taxon>Chaetothyriales</taxon>
        <taxon>Cyphellophoraceae</taxon>
        <taxon>Cyphellophora</taxon>
    </lineage>
</organism>
<feature type="transmembrane region" description="Helical" evidence="1">
    <location>
        <begin position="127"/>
        <end position="148"/>
    </location>
</feature>
<dbReference type="OrthoDB" id="5414615at2759"/>
<keyword evidence="3" id="KW-1185">Reference proteome</keyword>
<dbReference type="InParanoid" id="W2S7V3"/>
<dbReference type="PANTHER" id="PTHR37577:SF1">
    <property type="entry name" value="INTEGRAL MEMBRANE PROTEIN"/>
    <property type="match status" value="1"/>
</dbReference>
<dbReference type="Proteomes" id="UP000030752">
    <property type="component" value="Unassembled WGS sequence"/>
</dbReference>
<dbReference type="InterPro" id="IPR053018">
    <property type="entry name" value="Elsinochrome_Biosynth-Asso"/>
</dbReference>
<sequence>MSFNNTLPSCKDAPETALSDAGVAGAGILLAFIITAGLALIFSSFIVFSEIRGRSSRNISRKILSGLSDQMIVEGIAIQVVGLARVNSMIPYHFFIIWMLAILSTATNFATLLALVQDFKRDWLLRWLRQFAMFVNLVLTTVFGIFVLQTNMRNLSPTLPIACVWQEHATGESGRSNSAVSVAGTIAVIAASCIIFVLSTWYLHMPKLVWGKVVRVVCLIVLMAIAIGAAARVIIISQAFGSPSVDLSDRGEKQWTFGQLLTMLLLLLPFVSALEIFRGTLAHHTRKAIAQELTKLRRDGGPTGECWR</sequence>
<feature type="transmembrane region" description="Helical" evidence="1">
    <location>
        <begin position="257"/>
        <end position="277"/>
    </location>
</feature>
<evidence type="ECO:0000313" key="3">
    <source>
        <dbReference type="Proteomes" id="UP000030752"/>
    </source>
</evidence>
<name>W2S7V3_CYPE1</name>
<accession>W2S7V3</accession>
<dbReference type="GeneID" id="19978017"/>
<keyword evidence="1" id="KW-0472">Membrane</keyword>
<dbReference type="EMBL" id="KI635846">
    <property type="protein sequence ID" value="ETN44128.1"/>
    <property type="molecule type" value="Genomic_DNA"/>
</dbReference>
<evidence type="ECO:0000256" key="1">
    <source>
        <dbReference type="SAM" id="Phobius"/>
    </source>
</evidence>
<feature type="transmembrane region" description="Helical" evidence="1">
    <location>
        <begin position="63"/>
        <end position="84"/>
    </location>
</feature>
<proteinExistence type="predicted"/>
<feature type="transmembrane region" description="Helical" evidence="1">
    <location>
        <begin position="182"/>
        <end position="204"/>
    </location>
</feature>
<feature type="transmembrane region" description="Helical" evidence="1">
    <location>
        <begin position="90"/>
        <end position="115"/>
    </location>
</feature>
<dbReference type="RefSeq" id="XP_008713570.1">
    <property type="nucleotide sequence ID" value="XM_008715348.1"/>
</dbReference>
<keyword evidence="1" id="KW-1133">Transmembrane helix</keyword>
<dbReference type="AlphaFoldDB" id="W2S7V3"/>
<feature type="transmembrane region" description="Helical" evidence="1">
    <location>
        <begin position="28"/>
        <end position="51"/>
    </location>
</feature>
<reference evidence="2 3" key="1">
    <citation type="submission" date="2013-03" db="EMBL/GenBank/DDBJ databases">
        <title>The Genome Sequence of Phialophora europaea CBS 101466.</title>
        <authorList>
            <consortium name="The Broad Institute Genomics Platform"/>
            <person name="Cuomo C."/>
            <person name="de Hoog S."/>
            <person name="Gorbushina A."/>
            <person name="Walker B."/>
            <person name="Young S.K."/>
            <person name="Zeng Q."/>
            <person name="Gargeya S."/>
            <person name="Fitzgerald M."/>
            <person name="Haas B."/>
            <person name="Abouelleil A."/>
            <person name="Allen A.W."/>
            <person name="Alvarado L."/>
            <person name="Arachchi H.M."/>
            <person name="Berlin A.M."/>
            <person name="Chapman S.B."/>
            <person name="Gainer-Dewar J."/>
            <person name="Goldberg J."/>
            <person name="Griggs A."/>
            <person name="Gujja S."/>
            <person name="Hansen M."/>
            <person name="Howarth C."/>
            <person name="Imamovic A."/>
            <person name="Ireland A."/>
            <person name="Larimer J."/>
            <person name="McCowan C."/>
            <person name="Murphy C."/>
            <person name="Pearson M."/>
            <person name="Poon T.W."/>
            <person name="Priest M."/>
            <person name="Roberts A."/>
            <person name="Saif S."/>
            <person name="Shea T."/>
            <person name="Sisk P."/>
            <person name="Sykes S."/>
            <person name="Wortman J."/>
            <person name="Nusbaum C."/>
            <person name="Birren B."/>
        </authorList>
    </citation>
    <scope>NUCLEOTIDE SEQUENCE [LARGE SCALE GENOMIC DNA]</scope>
    <source>
        <strain evidence="2 3">CBS 101466</strain>
    </source>
</reference>
<protein>
    <submittedName>
        <fullName evidence="2">Uncharacterized protein</fullName>
    </submittedName>
</protein>